<dbReference type="Proteomes" id="UP001501821">
    <property type="component" value="Unassembled WGS sequence"/>
</dbReference>
<dbReference type="InterPro" id="IPR000305">
    <property type="entry name" value="GIY-YIG_endonuc"/>
</dbReference>
<dbReference type="RefSeq" id="WP_344778517.1">
    <property type="nucleotide sequence ID" value="NZ_BAABAH010000019.1"/>
</dbReference>
<feature type="domain" description="GIY-YIG" evidence="3">
    <location>
        <begin position="1"/>
        <end position="78"/>
    </location>
</feature>
<protein>
    <recommendedName>
        <fullName evidence="3">GIY-YIG domain-containing protein</fullName>
    </recommendedName>
</protein>
<feature type="compositionally biased region" description="Basic and acidic residues" evidence="2">
    <location>
        <begin position="170"/>
        <end position="179"/>
    </location>
</feature>
<proteinExistence type="inferred from homology"/>
<dbReference type="PANTHER" id="PTHR34477">
    <property type="entry name" value="UPF0213 PROTEIN YHBQ"/>
    <property type="match status" value="1"/>
</dbReference>
<reference evidence="5" key="1">
    <citation type="journal article" date="2019" name="Int. J. Syst. Evol. Microbiol.">
        <title>The Global Catalogue of Microorganisms (GCM) 10K type strain sequencing project: providing services to taxonomists for standard genome sequencing and annotation.</title>
        <authorList>
            <consortium name="The Broad Institute Genomics Platform"/>
            <consortium name="The Broad Institute Genome Sequencing Center for Infectious Disease"/>
            <person name="Wu L."/>
            <person name="Ma J."/>
        </authorList>
    </citation>
    <scope>NUCLEOTIDE SEQUENCE [LARGE SCALE GENOMIC DNA]</scope>
    <source>
        <strain evidence="5">JCM 16953</strain>
    </source>
</reference>
<evidence type="ECO:0000313" key="4">
    <source>
        <dbReference type="EMBL" id="GAA3833555.1"/>
    </source>
</evidence>
<dbReference type="InterPro" id="IPR035901">
    <property type="entry name" value="GIY-YIG_endonuc_sf"/>
</dbReference>
<evidence type="ECO:0000259" key="3">
    <source>
        <dbReference type="PROSITE" id="PS50164"/>
    </source>
</evidence>
<keyword evidence="5" id="KW-1185">Reference proteome</keyword>
<dbReference type="Pfam" id="PF01541">
    <property type="entry name" value="GIY-YIG"/>
    <property type="match status" value="1"/>
</dbReference>
<gene>
    <name evidence="4" type="ORF">GCM10022242_38280</name>
</gene>
<comment type="caution">
    <text evidence="4">The sequence shown here is derived from an EMBL/GenBank/DDBJ whole genome shotgun (WGS) entry which is preliminary data.</text>
</comment>
<dbReference type="PROSITE" id="PS50164">
    <property type="entry name" value="GIY_YIG"/>
    <property type="match status" value="1"/>
</dbReference>
<evidence type="ECO:0000256" key="2">
    <source>
        <dbReference type="SAM" id="MobiDB-lite"/>
    </source>
</evidence>
<dbReference type="EMBL" id="BAABAH010000019">
    <property type="protein sequence ID" value="GAA3833555.1"/>
    <property type="molecule type" value="Genomic_DNA"/>
</dbReference>
<dbReference type="Gene3D" id="3.40.1440.10">
    <property type="entry name" value="GIY-YIG endonuclease"/>
    <property type="match status" value="1"/>
</dbReference>
<accession>A0ABP7J4H0</accession>
<dbReference type="InterPro" id="IPR050190">
    <property type="entry name" value="UPF0213_domain"/>
</dbReference>
<dbReference type="CDD" id="cd10456">
    <property type="entry name" value="GIY-YIG_UPF0213"/>
    <property type="match status" value="1"/>
</dbReference>
<dbReference type="SUPFAM" id="SSF82771">
    <property type="entry name" value="GIY-YIG endonuclease"/>
    <property type="match status" value="1"/>
</dbReference>
<organism evidence="4 5">
    <name type="scientific">Nocardioides panacisoli</name>
    <dbReference type="NCBI Taxonomy" id="627624"/>
    <lineage>
        <taxon>Bacteria</taxon>
        <taxon>Bacillati</taxon>
        <taxon>Actinomycetota</taxon>
        <taxon>Actinomycetes</taxon>
        <taxon>Propionibacteriales</taxon>
        <taxon>Nocardioidaceae</taxon>
        <taxon>Nocardioides</taxon>
    </lineage>
</organism>
<sequence length="189" mass="21046">MAWTYIVECADGSYYVGSTTDLDRRIWEHNEGVGAAYTRRRRPVELVWCAQFARVDEAFAFEKRVQGWGRAKRQALIEGRTEDLGDLASRSWAARKARGALRTDEPAEPTGLVTVARATSSTTGEQPAEPVEEVAQRPDTSVVEEVAQRPDTPVVEEVAQRPDTPVVEEVAQRPSRDPEVPSDDPWAPQ</sequence>
<dbReference type="PANTHER" id="PTHR34477:SF1">
    <property type="entry name" value="UPF0213 PROTEIN YHBQ"/>
    <property type="match status" value="1"/>
</dbReference>
<evidence type="ECO:0000256" key="1">
    <source>
        <dbReference type="ARBA" id="ARBA00007435"/>
    </source>
</evidence>
<evidence type="ECO:0000313" key="5">
    <source>
        <dbReference type="Proteomes" id="UP001501821"/>
    </source>
</evidence>
<feature type="region of interest" description="Disordered" evidence="2">
    <location>
        <begin position="118"/>
        <end position="189"/>
    </location>
</feature>
<name>A0ABP7J4H0_9ACTN</name>
<comment type="similarity">
    <text evidence="1">Belongs to the UPF0213 family.</text>
</comment>